<dbReference type="GO" id="GO:0000467">
    <property type="term" value="P:exonucleolytic trimming to generate mature 3'-end of 5.8S rRNA from tricistronic rRNA transcript (SSU-rRNA, 5.8S rRNA, LSU-rRNA)"/>
    <property type="evidence" value="ECO:0007669"/>
    <property type="project" value="TreeGrafter"/>
</dbReference>
<sequence>MTCLLADGGLRAAALHATLAALRGLVLPRARLPDGGVVEPIPLRLTRVPVACTYGVVGGTAPGSPKLQLLADTSAIEEYIADGIVTIAVDEGNNIVHLQYGCPTPLSPSVLVACVRQWQQKAPAVRAAILQQ</sequence>
<gene>
    <name evidence="9" type="ORF">STCU_11509</name>
</gene>
<evidence type="ECO:0000313" key="10">
    <source>
        <dbReference type="Proteomes" id="UP000015354"/>
    </source>
</evidence>
<evidence type="ECO:0000256" key="1">
    <source>
        <dbReference type="ARBA" id="ARBA00004604"/>
    </source>
</evidence>
<proteinExistence type="inferred from homology"/>
<comment type="caution">
    <text evidence="9">The sequence shown here is derived from an EMBL/GenBank/DDBJ whole genome shotgun (WGS) entry which is preliminary data.</text>
</comment>
<comment type="similarity">
    <text evidence="2">Belongs to the RNase PH family.</text>
</comment>
<dbReference type="GO" id="GO:0071035">
    <property type="term" value="P:nuclear polyadenylation-dependent rRNA catabolic process"/>
    <property type="evidence" value="ECO:0007669"/>
    <property type="project" value="TreeGrafter"/>
</dbReference>
<evidence type="ECO:0000256" key="4">
    <source>
        <dbReference type="ARBA" id="ARBA00022552"/>
    </source>
</evidence>
<reference evidence="9 10" key="1">
    <citation type="journal article" date="2013" name="PLoS ONE">
        <title>Predicting the Proteins of Angomonas deanei, Strigomonas culicis and Their Respective Endosymbionts Reveals New Aspects of the Trypanosomatidae Family.</title>
        <authorList>
            <person name="Motta M.C."/>
            <person name="Martins A.C."/>
            <person name="de Souza S.S."/>
            <person name="Catta-Preta C.M."/>
            <person name="Silva R."/>
            <person name="Klein C.C."/>
            <person name="de Almeida L.G."/>
            <person name="de Lima Cunha O."/>
            <person name="Ciapina L.P."/>
            <person name="Brocchi M."/>
            <person name="Colabardini A.C."/>
            <person name="de Araujo Lima B."/>
            <person name="Machado C.R."/>
            <person name="de Almeida Soares C.M."/>
            <person name="Probst C.M."/>
            <person name="de Menezes C.B."/>
            <person name="Thompson C.E."/>
            <person name="Bartholomeu D.C."/>
            <person name="Gradia D.F."/>
            <person name="Pavoni D.P."/>
            <person name="Grisard E.C."/>
            <person name="Fantinatti-Garboggini F."/>
            <person name="Marchini F.K."/>
            <person name="Rodrigues-Luiz G.F."/>
            <person name="Wagner G."/>
            <person name="Goldman G.H."/>
            <person name="Fietto J.L."/>
            <person name="Elias M.C."/>
            <person name="Goldman M.H."/>
            <person name="Sagot M.F."/>
            <person name="Pereira M."/>
            <person name="Stoco P.H."/>
            <person name="de Mendonca-Neto R.P."/>
            <person name="Teixeira S.M."/>
            <person name="Maciel T.E."/>
            <person name="de Oliveira Mendes T.A."/>
            <person name="Urmenyi T.P."/>
            <person name="de Souza W."/>
            <person name="Schenkman S."/>
            <person name="de Vasconcelos A.T."/>
        </authorList>
    </citation>
    <scope>NUCLEOTIDE SEQUENCE [LARGE SCALE GENOMIC DNA]</scope>
</reference>
<dbReference type="GO" id="GO:0071038">
    <property type="term" value="P:TRAMP-dependent tRNA surveillance pathway"/>
    <property type="evidence" value="ECO:0007669"/>
    <property type="project" value="TreeGrafter"/>
</dbReference>
<evidence type="ECO:0000256" key="3">
    <source>
        <dbReference type="ARBA" id="ARBA00022490"/>
    </source>
</evidence>
<evidence type="ECO:0000256" key="6">
    <source>
        <dbReference type="ARBA" id="ARBA00022884"/>
    </source>
</evidence>
<name>S9V080_9TRYP</name>
<dbReference type="GO" id="GO:0000176">
    <property type="term" value="C:nuclear exosome (RNase complex)"/>
    <property type="evidence" value="ECO:0007669"/>
    <property type="project" value="TreeGrafter"/>
</dbReference>
<dbReference type="PANTHER" id="PTHR11097:SF9">
    <property type="entry name" value="EXOSOME COMPLEX COMPONENT RRP43"/>
    <property type="match status" value="1"/>
</dbReference>
<keyword evidence="3" id="KW-0963">Cytoplasm</keyword>
<dbReference type="Pfam" id="PF03725">
    <property type="entry name" value="RNase_PH_C"/>
    <property type="match status" value="1"/>
</dbReference>
<dbReference type="InterPro" id="IPR015847">
    <property type="entry name" value="ExoRNase_PH_dom2"/>
</dbReference>
<dbReference type="InterPro" id="IPR036345">
    <property type="entry name" value="ExoRNase_PH_dom2_sf"/>
</dbReference>
<keyword evidence="10" id="KW-1185">Reference proteome</keyword>
<dbReference type="Gene3D" id="3.30.230.70">
    <property type="entry name" value="GHMP Kinase, N-terminal domain"/>
    <property type="match status" value="1"/>
</dbReference>
<keyword evidence="6" id="KW-0694">RNA-binding</keyword>
<dbReference type="GO" id="GO:0035925">
    <property type="term" value="F:mRNA 3'-UTR AU-rich region binding"/>
    <property type="evidence" value="ECO:0007669"/>
    <property type="project" value="TreeGrafter"/>
</dbReference>
<dbReference type="PANTHER" id="PTHR11097">
    <property type="entry name" value="EXOSOME COMPLEX EXONUCLEASE RIBOSOMAL RNA PROCESSING PROTEIN"/>
    <property type="match status" value="1"/>
</dbReference>
<accession>S9V080</accession>
<dbReference type="GO" id="GO:0034473">
    <property type="term" value="P:U1 snRNA 3'-end processing"/>
    <property type="evidence" value="ECO:0007669"/>
    <property type="project" value="TreeGrafter"/>
</dbReference>
<dbReference type="EMBL" id="ATMH01011470">
    <property type="protein sequence ID" value="EPY16165.1"/>
    <property type="molecule type" value="Genomic_DNA"/>
</dbReference>
<dbReference type="GO" id="GO:0005730">
    <property type="term" value="C:nucleolus"/>
    <property type="evidence" value="ECO:0007669"/>
    <property type="project" value="UniProtKB-SubCell"/>
</dbReference>
<evidence type="ECO:0000313" key="9">
    <source>
        <dbReference type="EMBL" id="EPY16165.1"/>
    </source>
</evidence>
<dbReference type="InterPro" id="IPR027408">
    <property type="entry name" value="PNPase/RNase_PH_dom_sf"/>
</dbReference>
<evidence type="ECO:0000259" key="8">
    <source>
        <dbReference type="Pfam" id="PF03725"/>
    </source>
</evidence>
<keyword evidence="5" id="KW-0271">Exosome</keyword>
<evidence type="ECO:0000256" key="7">
    <source>
        <dbReference type="ARBA" id="ARBA00023242"/>
    </source>
</evidence>
<dbReference type="GO" id="GO:0000177">
    <property type="term" value="C:cytoplasmic exosome (RNase complex)"/>
    <property type="evidence" value="ECO:0007669"/>
    <property type="project" value="TreeGrafter"/>
</dbReference>
<dbReference type="InterPro" id="IPR050590">
    <property type="entry name" value="Exosome_comp_Rrp42_subfam"/>
</dbReference>
<comment type="subcellular location">
    <subcellularLocation>
        <location evidence="1">Nucleus</location>
        <location evidence="1">Nucleolus</location>
    </subcellularLocation>
</comment>
<evidence type="ECO:0000256" key="5">
    <source>
        <dbReference type="ARBA" id="ARBA00022835"/>
    </source>
</evidence>
<keyword evidence="4" id="KW-0698">rRNA processing</keyword>
<protein>
    <recommendedName>
        <fullName evidence="8">Exoribonuclease phosphorolytic domain-containing protein</fullName>
    </recommendedName>
</protein>
<feature type="domain" description="Exoribonuclease phosphorolytic" evidence="8">
    <location>
        <begin position="48"/>
        <end position="115"/>
    </location>
</feature>
<dbReference type="OrthoDB" id="45882at2759"/>
<keyword evidence="7" id="KW-0539">Nucleus</keyword>
<dbReference type="Proteomes" id="UP000015354">
    <property type="component" value="Unassembled WGS sequence"/>
</dbReference>
<dbReference type="AlphaFoldDB" id="S9V080"/>
<dbReference type="GO" id="GO:0034476">
    <property type="term" value="P:U5 snRNA 3'-end processing"/>
    <property type="evidence" value="ECO:0007669"/>
    <property type="project" value="TreeGrafter"/>
</dbReference>
<dbReference type="GO" id="GO:0034475">
    <property type="term" value="P:U4 snRNA 3'-end processing"/>
    <property type="evidence" value="ECO:0007669"/>
    <property type="project" value="TreeGrafter"/>
</dbReference>
<dbReference type="SUPFAM" id="SSF55666">
    <property type="entry name" value="Ribonuclease PH domain 2-like"/>
    <property type="match status" value="1"/>
</dbReference>
<organism evidence="9 10">
    <name type="scientific">Strigomonas culicis</name>
    <dbReference type="NCBI Taxonomy" id="28005"/>
    <lineage>
        <taxon>Eukaryota</taxon>
        <taxon>Discoba</taxon>
        <taxon>Euglenozoa</taxon>
        <taxon>Kinetoplastea</taxon>
        <taxon>Metakinetoplastina</taxon>
        <taxon>Trypanosomatida</taxon>
        <taxon>Trypanosomatidae</taxon>
        <taxon>Strigomonadinae</taxon>
        <taxon>Strigomonas</taxon>
    </lineage>
</organism>
<dbReference type="GO" id="GO:0071028">
    <property type="term" value="P:nuclear mRNA surveillance"/>
    <property type="evidence" value="ECO:0007669"/>
    <property type="project" value="TreeGrafter"/>
</dbReference>
<evidence type="ECO:0000256" key="2">
    <source>
        <dbReference type="ARBA" id="ARBA00006678"/>
    </source>
</evidence>
<dbReference type="GO" id="GO:0016075">
    <property type="term" value="P:rRNA catabolic process"/>
    <property type="evidence" value="ECO:0007669"/>
    <property type="project" value="TreeGrafter"/>
</dbReference>